<evidence type="ECO:0000313" key="9">
    <source>
        <dbReference type="Proteomes" id="UP000677457"/>
    </source>
</evidence>
<evidence type="ECO:0000313" key="8">
    <source>
        <dbReference type="EMBL" id="GIM86066.1"/>
    </source>
</evidence>
<keyword evidence="5" id="KW-0046">Antibiotic resistance</keyword>
<comment type="subcellular location">
    <subcellularLocation>
        <location evidence="6">Cell membrane</location>
        <topology evidence="6">Multi-pass membrane protein</topology>
    </subcellularLocation>
    <subcellularLocation>
        <location evidence="1">Membrane</location>
        <topology evidence="1">Multi-pass membrane protein</topology>
    </subcellularLocation>
</comment>
<dbReference type="PROSITE" id="PS51012">
    <property type="entry name" value="ABC_TM2"/>
    <property type="match status" value="1"/>
</dbReference>
<dbReference type="EMBL" id="BOQM01000021">
    <property type="protein sequence ID" value="GIM86066.1"/>
    <property type="molecule type" value="Genomic_DNA"/>
</dbReference>
<name>A0ABQ4JVD2_SALAC</name>
<keyword evidence="4 6" id="KW-0472">Membrane</keyword>
<reference evidence="8 9" key="1">
    <citation type="submission" date="2021-03" db="EMBL/GenBank/DDBJ databases">
        <title>Whole genome shotgun sequence of Salinispora arenicola NBRC 105043.</title>
        <authorList>
            <person name="Komaki H."/>
            <person name="Tamura T."/>
        </authorList>
    </citation>
    <scope>NUCLEOTIDE SEQUENCE [LARGE SCALE GENOMIC DNA]</scope>
    <source>
        <strain evidence="8 9">NBRC 105043</strain>
    </source>
</reference>
<feature type="transmembrane region" description="Helical" evidence="6">
    <location>
        <begin position="140"/>
        <end position="162"/>
    </location>
</feature>
<organism evidence="8 9">
    <name type="scientific">Salinispora arenicola</name>
    <dbReference type="NCBI Taxonomy" id="168697"/>
    <lineage>
        <taxon>Bacteria</taxon>
        <taxon>Bacillati</taxon>
        <taxon>Actinomycetota</taxon>
        <taxon>Actinomycetes</taxon>
        <taxon>Micromonosporales</taxon>
        <taxon>Micromonosporaceae</taxon>
        <taxon>Salinispora</taxon>
    </lineage>
</organism>
<feature type="domain" description="ABC transmembrane type-2" evidence="7">
    <location>
        <begin position="54"/>
        <end position="282"/>
    </location>
</feature>
<proteinExistence type="inferred from homology"/>
<dbReference type="PIRSF" id="PIRSF006648">
    <property type="entry name" value="DrrB"/>
    <property type="match status" value="1"/>
</dbReference>
<keyword evidence="6" id="KW-0813">Transport</keyword>
<dbReference type="InterPro" id="IPR051784">
    <property type="entry name" value="Nod_factor_ABC_transporter"/>
</dbReference>
<protein>
    <recommendedName>
        <fullName evidence="6">Transport permease protein</fullName>
    </recommendedName>
</protein>
<evidence type="ECO:0000256" key="6">
    <source>
        <dbReference type="RuleBase" id="RU361157"/>
    </source>
</evidence>
<feature type="transmembrane region" description="Helical" evidence="6">
    <location>
        <begin position="60"/>
        <end position="78"/>
    </location>
</feature>
<dbReference type="Pfam" id="PF01061">
    <property type="entry name" value="ABC2_membrane"/>
    <property type="match status" value="1"/>
</dbReference>
<evidence type="ECO:0000256" key="2">
    <source>
        <dbReference type="ARBA" id="ARBA00022692"/>
    </source>
</evidence>
<gene>
    <name evidence="8" type="ORF">Sar04_28020</name>
</gene>
<feature type="transmembrane region" description="Helical" evidence="6">
    <location>
        <begin position="254"/>
        <end position="275"/>
    </location>
</feature>
<dbReference type="PRINTS" id="PR00164">
    <property type="entry name" value="ABC2TRNSPORT"/>
</dbReference>
<accession>A0ABQ4JVD2</accession>
<evidence type="ECO:0000256" key="4">
    <source>
        <dbReference type="ARBA" id="ARBA00023136"/>
    </source>
</evidence>
<feature type="transmembrane region" description="Helical" evidence="6">
    <location>
        <begin position="199"/>
        <end position="221"/>
    </location>
</feature>
<feature type="transmembrane region" description="Helical" evidence="6">
    <location>
        <begin position="90"/>
        <end position="113"/>
    </location>
</feature>
<keyword evidence="2 6" id="KW-0812">Transmembrane</keyword>
<dbReference type="Proteomes" id="UP000677457">
    <property type="component" value="Unassembled WGS sequence"/>
</dbReference>
<comment type="caution">
    <text evidence="8">The sequence shown here is derived from an EMBL/GenBank/DDBJ whole genome shotgun (WGS) entry which is preliminary data.</text>
</comment>
<dbReference type="PANTHER" id="PTHR43229">
    <property type="entry name" value="NODULATION PROTEIN J"/>
    <property type="match status" value="1"/>
</dbReference>
<sequence length="285" mass="30484">MRYLTEPGPEGRVDGERSGMTQLAVRRARSGLARVPALAVLQYYLVGYRRTWRGGVLSSFLLPTLTVLGFGVGVGALIDQGVGGVSYLEWIVGGLLASTALQVAITESSWPVYSSLQWTKIYFAQFAAPLRVADILAGQLAFVLFRVLASATAFLVVTGLLGALRSPWAVLALPVAALLGLAVAAPTFAYAATASSDSWLALLFRFAVIPMTLFAGVFFPVESLPVGLRWLAYVTPLWHAVDLSRAATLGVPPVWSVTGHLLYLAAWVVGGWLLARRALGRKLVV</sequence>
<evidence type="ECO:0000256" key="3">
    <source>
        <dbReference type="ARBA" id="ARBA00022989"/>
    </source>
</evidence>
<keyword evidence="9" id="KW-1185">Reference proteome</keyword>
<evidence type="ECO:0000256" key="1">
    <source>
        <dbReference type="ARBA" id="ARBA00004141"/>
    </source>
</evidence>
<dbReference type="InterPro" id="IPR013525">
    <property type="entry name" value="ABC2_TM"/>
</dbReference>
<comment type="similarity">
    <text evidence="6">Belongs to the ABC-2 integral membrane protein family.</text>
</comment>
<dbReference type="InterPro" id="IPR000412">
    <property type="entry name" value="ABC_2_transport"/>
</dbReference>
<evidence type="ECO:0000259" key="7">
    <source>
        <dbReference type="PROSITE" id="PS51012"/>
    </source>
</evidence>
<keyword evidence="3 6" id="KW-1133">Transmembrane helix</keyword>
<keyword evidence="6" id="KW-1003">Cell membrane</keyword>
<dbReference type="PANTHER" id="PTHR43229:SF2">
    <property type="entry name" value="NODULATION PROTEIN J"/>
    <property type="match status" value="1"/>
</dbReference>
<dbReference type="InterPro" id="IPR047817">
    <property type="entry name" value="ABC2_TM_bact-type"/>
</dbReference>
<evidence type="ECO:0000256" key="5">
    <source>
        <dbReference type="ARBA" id="ARBA00023251"/>
    </source>
</evidence>
<feature type="transmembrane region" description="Helical" evidence="6">
    <location>
        <begin position="168"/>
        <end position="192"/>
    </location>
</feature>